<dbReference type="EMBL" id="FN596511">
    <property type="protein sequence ID" value="CBI38130.3"/>
    <property type="molecule type" value="Genomic_DNA"/>
</dbReference>
<dbReference type="HOGENOM" id="CLU_1716558_0_0_1"/>
<evidence type="ECO:0000313" key="2">
    <source>
        <dbReference type="EMBL" id="CBI38130.3"/>
    </source>
</evidence>
<keyword evidence="1" id="KW-0812">Transmembrane</keyword>
<organism evidence="2 3">
    <name type="scientific">Vitis vinifera</name>
    <name type="common">Grape</name>
    <dbReference type="NCBI Taxonomy" id="29760"/>
    <lineage>
        <taxon>Eukaryota</taxon>
        <taxon>Viridiplantae</taxon>
        <taxon>Streptophyta</taxon>
        <taxon>Embryophyta</taxon>
        <taxon>Tracheophyta</taxon>
        <taxon>Spermatophyta</taxon>
        <taxon>Magnoliopsida</taxon>
        <taxon>eudicotyledons</taxon>
        <taxon>Gunneridae</taxon>
        <taxon>Pentapetalae</taxon>
        <taxon>rosids</taxon>
        <taxon>Vitales</taxon>
        <taxon>Vitaceae</taxon>
        <taxon>Viteae</taxon>
        <taxon>Vitis</taxon>
    </lineage>
</organism>
<reference evidence="3" key="1">
    <citation type="journal article" date="2007" name="Nature">
        <title>The grapevine genome sequence suggests ancestral hexaploidization in major angiosperm phyla.</title>
        <authorList>
            <consortium name="The French-Italian Public Consortium for Grapevine Genome Characterization."/>
            <person name="Jaillon O."/>
            <person name="Aury J.-M."/>
            <person name="Noel B."/>
            <person name="Policriti A."/>
            <person name="Clepet C."/>
            <person name="Casagrande A."/>
            <person name="Choisne N."/>
            <person name="Aubourg S."/>
            <person name="Vitulo N."/>
            <person name="Jubin C."/>
            <person name="Vezzi A."/>
            <person name="Legeai F."/>
            <person name="Hugueney P."/>
            <person name="Dasilva C."/>
            <person name="Horner D."/>
            <person name="Mica E."/>
            <person name="Jublot D."/>
            <person name="Poulain J."/>
            <person name="Bruyere C."/>
            <person name="Billault A."/>
            <person name="Segurens B."/>
            <person name="Gouyvenoux M."/>
            <person name="Ugarte E."/>
            <person name="Cattonaro F."/>
            <person name="Anthouard V."/>
            <person name="Vico V."/>
            <person name="Del Fabbro C."/>
            <person name="Alaux M."/>
            <person name="Di Gaspero G."/>
            <person name="Dumas V."/>
            <person name="Felice N."/>
            <person name="Paillard S."/>
            <person name="Juman I."/>
            <person name="Moroldo M."/>
            <person name="Scalabrin S."/>
            <person name="Canaguier A."/>
            <person name="Le Clainche I."/>
            <person name="Malacrida G."/>
            <person name="Durand E."/>
            <person name="Pesole G."/>
            <person name="Laucou V."/>
            <person name="Chatelet P."/>
            <person name="Merdinoglu D."/>
            <person name="Delledonne M."/>
            <person name="Pezzotti M."/>
            <person name="Lecharny A."/>
            <person name="Scarpelli C."/>
            <person name="Artiguenave F."/>
            <person name="Pe M.E."/>
            <person name="Valle G."/>
            <person name="Morgante M."/>
            <person name="Caboche M."/>
            <person name="Adam-Blondon A.-F."/>
            <person name="Weissenbach J."/>
            <person name="Quetier F."/>
            <person name="Wincker P."/>
        </authorList>
    </citation>
    <scope>NUCLEOTIDE SEQUENCE [LARGE SCALE GENOMIC DNA]</scope>
    <source>
        <strain evidence="3">cv. Pinot noir / PN40024</strain>
    </source>
</reference>
<protein>
    <submittedName>
        <fullName evidence="2">Uncharacterized protein</fullName>
    </submittedName>
</protein>
<name>D7U5W1_VITVI</name>
<keyword evidence="3" id="KW-1185">Reference proteome</keyword>
<dbReference type="Proteomes" id="UP000009183">
    <property type="component" value="Chromosome 18"/>
</dbReference>
<feature type="transmembrane region" description="Helical" evidence="1">
    <location>
        <begin position="127"/>
        <end position="151"/>
    </location>
</feature>
<proteinExistence type="predicted"/>
<accession>D7U5W1</accession>
<evidence type="ECO:0000313" key="3">
    <source>
        <dbReference type="Proteomes" id="UP000009183"/>
    </source>
</evidence>
<keyword evidence="1" id="KW-0472">Membrane</keyword>
<feature type="transmembrane region" description="Helical" evidence="1">
    <location>
        <begin position="86"/>
        <end position="107"/>
    </location>
</feature>
<evidence type="ECO:0000256" key="1">
    <source>
        <dbReference type="SAM" id="Phobius"/>
    </source>
</evidence>
<dbReference type="PaxDb" id="29760-VIT_18s0086g00330.t01"/>
<keyword evidence="1" id="KW-1133">Transmembrane helix</keyword>
<gene>
    <name evidence="2" type="ordered locus">VIT_18s0086g00330</name>
</gene>
<dbReference type="AlphaFoldDB" id="D7U5W1"/>
<sequence length="153" mass="17572">MTCLLCDCQLITCNHLNTNSKVKCPAEGHSTIMSWRIKQGKQPTKCPRTSRTFFSLFWNLLICNPKRLQTLFSELVNNGMDFSSNFFFFLATIYNLFKSSFAGLNLVSNCSTLVHGIKRQKMHFYDVCACLLFELASITLHFSQVTSLAYWNQ</sequence>
<dbReference type="InParanoid" id="D7U5W1"/>